<dbReference type="PANTHER" id="PTHR36154:SF1">
    <property type="entry name" value="DNA-BINDING TRANSCRIPTIONAL ACTIVATOR ALPA"/>
    <property type="match status" value="1"/>
</dbReference>
<dbReference type="Pfam" id="PF05930">
    <property type="entry name" value="Phage_AlpA"/>
    <property type="match status" value="1"/>
</dbReference>
<dbReference type="InterPro" id="IPR010260">
    <property type="entry name" value="AlpA"/>
</dbReference>
<dbReference type="Proteomes" id="UP000529795">
    <property type="component" value="Unassembled WGS sequence"/>
</dbReference>
<dbReference type="EMBL" id="JACIEV010000005">
    <property type="protein sequence ID" value="MBB4154130.1"/>
    <property type="molecule type" value="Genomic_DNA"/>
</dbReference>
<name>A0A840F839_9SPHN</name>
<dbReference type="InterPro" id="IPR052931">
    <property type="entry name" value="Prophage_regulatory_activator"/>
</dbReference>
<dbReference type="Gene3D" id="1.10.238.160">
    <property type="match status" value="1"/>
</dbReference>
<protein>
    <submittedName>
        <fullName evidence="1">Prophage regulatory protein</fullName>
    </submittedName>
</protein>
<reference evidence="1 2" key="1">
    <citation type="submission" date="2020-08" db="EMBL/GenBank/DDBJ databases">
        <title>Genomic Encyclopedia of Type Strains, Phase IV (KMG-IV): sequencing the most valuable type-strain genomes for metagenomic binning, comparative biology and taxonomic classification.</title>
        <authorList>
            <person name="Goeker M."/>
        </authorList>
    </citation>
    <scope>NUCLEOTIDE SEQUENCE [LARGE SCALE GENOMIC DNA]</scope>
    <source>
        <strain evidence="1 2">YC6723</strain>
    </source>
</reference>
<evidence type="ECO:0000313" key="2">
    <source>
        <dbReference type="Proteomes" id="UP000529795"/>
    </source>
</evidence>
<evidence type="ECO:0000313" key="1">
    <source>
        <dbReference type="EMBL" id="MBB4154130.1"/>
    </source>
</evidence>
<proteinExistence type="predicted"/>
<accession>A0A840F839</accession>
<comment type="caution">
    <text evidence="1">The sequence shown here is derived from an EMBL/GenBank/DDBJ whole genome shotgun (WGS) entry which is preliminary data.</text>
</comment>
<sequence length="77" mass="8741">MNAMTGFDRTKDKLLRIGEVKARTGLSTATIYRRVAQGTFPPKRQISPKLVAWYESDVGAWIADPMSYRVPSYDECQ</sequence>
<dbReference type="RefSeq" id="WP_246346992.1">
    <property type="nucleotide sequence ID" value="NZ_JACIEV010000005.1"/>
</dbReference>
<gene>
    <name evidence="1" type="ORF">GGQ80_002040</name>
</gene>
<organism evidence="1 2">
    <name type="scientific">Sphingomonas jinjuensis</name>
    <dbReference type="NCBI Taxonomy" id="535907"/>
    <lineage>
        <taxon>Bacteria</taxon>
        <taxon>Pseudomonadati</taxon>
        <taxon>Pseudomonadota</taxon>
        <taxon>Alphaproteobacteria</taxon>
        <taxon>Sphingomonadales</taxon>
        <taxon>Sphingomonadaceae</taxon>
        <taxon>Sphingomonas</taxon>
    </lineage>
</organism>
<dbReference type="PANTHER" id="PTHR36154">
    <property type="entry name" value="DNA-BINDING TRANSCRIPTIONAL ACTIVATOR ALPA"/>
    <property type="match status" value="1"/>
</dbReference>
<dbReference type="SUPFAM" id="SSF46955">
    <property type="entry name" value="Putative DNA-binding domain"/>
    <property type="match status" value="1"/>
</dbReference>
<keyword evidence="2" id="KW-1185">Reference proteome</keyword>
<dbReference type="InterPro" id="IPR009061">
    <property type="entry name" value="DNA-bd_dom_put_sf"/>
</dbReference>
<dbReference type="AlphaFoldDB" id="A0A840F839"/>